<evidence type="ECO:0000313" key="2">
    <source>
        <dbReference type="Proteomes" id="UP000827092"/>
    </source>
</evidence>
<name>A0AAV6VXJ3_9ARAC</name>
<organism evidence="1 2">
    <name type="scientific">Oedothorax gibbosus</name>
    <dbReference type="NCBI Taxonomy" id="931172"/>
    <lineage>
        <taxon>Eukaryota</taxon>
        <taxon>Metazoa</taxon>
        <taxon>Ecdysozoa</taxon>
        <taxon>Arthropoda</taxon>
        <taxon>Chelicerata</taxon>
        <taxon>Arachnida</taxon>
        <taxon>Araneae</taxon>
        <taxon>Araneomorphae</taxon>
        <taxon>Entelegynae</taxon>
        <taxon>Araneoidea</taxon>
        <taxon>Linyphiidae</taxon>
        <taxon>Erigoninae</taxon>
        <taxon>Oedothorax</taxon>
    </lineage>
</organism>
<proteinExistence type="predicted"/>
<sequence>MDEAEHPMEIPDTFALINSRWVPSKFLPFDLGLEYSGGIDHLFLVDKSSIVERLMILCGWTNNAWS</sequence>
<accession>A0AAV6VXJ3</accession>
<reference evidence="1 2" key="1">
    <citation type="journal article" date="2022" name="Nat. Ecol. Evol.">
        <title>A masculinizing supergene underlies an exaggerated male reproductive morph in a spider.</title>
        <authorList>
            <person name="Hendrickx F."/>
            <person name="De Corte Z."/>
            <person name="Sonet G."/>
            <person name="Van Belleghem S.M."/>
            <person name="Kostlbacher S."/>
            <person name="Vangestel C."/>
        </authorList>
    </citation>
    <scope>NUCLEOTIDE SEQUENCE [LARGE SCALE GENOMIC DNA]</scope>
    <source>
        <strain evidence="1">W744_W776</strain>
    </source>
</reference>
<comment type="caution">
    <text evidence="1">The sequence shown here is derived from an EMBL/GenBank/DDBJ whole genome shotgun (WGS) entry which is preliminary data.</text>
</comment>
<dbReference type="Proteomes" id="UP000827092">
    <property type="component" value="Unassembled WGS sequence"/>
</dbReference>
<keyword evidence="2" id="KW-1185">Reference proteome</keyword>
<dbReference type="EMBL" id="JAFNEN010000011">
    <property type="protein sequence ID" value="KAG8200893.1"/>
    <property type="molecule type" value="Genomic_DNA"/>
</dbReference>
<protein>
    <submittedName>
        <fullName evidence="1">Uncharacterized protein</fullName>
    </submittedName>
</protein>
<evidence type="ECO:0000313" key="1">
    <source>
        <dbReference type="EMBL" id="KAG8200893.1"/>
    </source>
</evidence>
<gene>
    <name evidence="1" type="ORF">JTE90_020533</name>
</gene>
<dbReference type="AlphaFoldDB" id="A0AAV6VXJ3"/>